<protein>
    <submittedName>
        <fullName evidence="5">Calmodulin</fullName>
    </submittedName>
</protein>
<gene>
    <name evidence="5" type="ORF">ElyMa_000048400</name>
</gene>
<dbReference type="SMART" id="SM00054">
    <property type="entry name" value="EFh"/>
    <property type="match status" value="4"/>
</dbReference>
<evidence type="ECO:0000256" key="2">
    <source>
        <dbReference type="ARBA" id="ARBA00022837"/>
    </source>
</evidence>
<name>A0AAV4EE67_9GAST</name>
<feature type="domain" description="EF-hand" evidence="4">
    <location>
        <begin position="26"/>
        <end position="61"/>
    </location>
</feature>
<comment type="caution">
    <text evidence="5">The sequence shown here is derived from an EMBL/GenBank/DDBJ whole genome shotgun (WGS) entry which is preliminary data.</text>
</comment>
<dbReference type="PROSITE" id="PS50222">
    <property type="entry name" value="EF_HAND_2"/>
    <property type="match status" value="4"/>
</dbReference>
<dbReference type="SUPFAM" id="SSF47473">
    <property type="entry name" value="EF-hand"/>
    <property type="match status" value="1"/>
</dbReference>
<dbReference type="Gene3D" id="1.10.238.10">
    <property type="entry name" value="EF-hand"/>
    <property type="match status" value="2"/>
</dbReference>
<feature type="domain" description="EF-hand" evidence="4">
    <location>
        <begin position="98"/>
        <end position="131"/>
    </location>
</feature>
<dbReference type="InterPro" id="IPR002048">
    <property type="entry name" value="EF_hand_dom"/>
</dbReference>
<dbReference type="PROSITE" id="PS00018">
    <property type="entry name" value="EF_HAND_1"/>
    <property type="match status" value="4"/>
</dbReference>
<keyword evidence="1" id="KW-0677">Repeat</keyword>
<dbReference type="InterPro" id="IPR011992">
    <property type="entry name" value="EF-hand-dom_pair"/>
</dbReference>
<dbReference type="GO" id="GO:0005509">
    <property type="term" value="F:calcium ion binding"/>
    <property type="evidence" value="ECO:0007669"/>
    <property type="project" value="InterPro"/>
</dbReference>
<feature type="domain" description="EF-hand" evidence="4">
    <location>
        <begin position="62"/>
        <end position="97"/>
    </location>
</feature>
<dbReference type="AlphaFoldDB" id="A0AAV4EE67"/>
<proteinExistence type="predicted"/>
<evidence type="ECO:0000313" key="5">
    <source>
        <dbReference type="EMBL" id="GFR59119.1"/>
    </source>
</evidence>
<dbReference type="Pfam" id="PF13499">
    <property type="entry name" value="EF-hand_7"/>
    <property type="match status" value="2"/>
</dbReference>
<keyword evidence="6" id="KW-1185">Reference proteome</keyword>
<dbReference type="Proteomes" id="UP000762676">
    <property type="component" value="Unassembled WGS sequence"/>
</dbReference>
<dbReference type="PANTHER" id="PTHR23048:SF0">
    <property type="entry name" value="CALMODULIN LIKE 3"/>
    <property type="match status" value="1"/>
</dbReference>
<evidence type="ECO:0000259" key="4">
    <source>
        <dbReference type="PROSITE" id="PS50222"/>
    </source>
</evidence>
<reference evidence="5 6" key="1">
    <citation type="journal article" date="2021" name="Elife">
        <title>Chloroplast acquisition without the gene transfer in kleptoplastic sea slugs, Plakobranchus ocellatus.</title>
        <authorList>
            <person name="Maeda T."/>
            <person name="Takahashi S."/>
            <person name="Yoshida T."/>
            <person name="Shimamura S."/>
            <person name="Takaki Y."/>
            <person name="Nagai Y."/>
            <person name="Toyoda A."/>
            <person name="Suzuki Y."/>
            <person name="Arimoto A."/>
            <person name="Ishii H."/>
            <person name="Satoh N."/>
            <person name="Nishiyama T."/>
            <person name="Hasebe M."/>
            <person name="Maruyama T."/>
            <person name="Minagawa J."/>
            <person name="Obokata J."/>
            <person name="Shigenobu S."/>
        </authorList>
    </citation>
    <scope>NUCLEOTIDE SEQUENCE [LARGE SCALE GENOMIC DNA]</scope>
</reference>
<evidence type="ECO:0000256" key="1">
    <source>
        <dbReference type="ARBA" id="ARBA00022737"/>
    </source>
</evidence>
<evidence type="ECO:0000313" key="6">
    <source>
        <dbReference type="Proteomes" id="UP000762676"/>
    </source>
</evidence>
<dbReference type="EMBL" id="BMAT01000071">
    <property type="protein sequence ID" value="GFR59119.1"/>
    <property type="molecule type" value="Genomic_DNA"/>
</dbReference>
<dbReference type="InterPro" id="IPR050230">
    <property type="entry name" value="CALM/Myosin/TropC-like"/>
</dbReference>
<dbReference type="FunFam" id="1.10.238.10:FF:000001">
    <property type="entry name" value="Calmodulin 1"/>
    <property type="match status" value="1"/>
</dbReference>
<dbReference type="CDD" id="cd00051">
    <property type="entry name" value="EFh"/>
    <property type="match status" value="2"/>
</dbReference>
<evidence type="ECO:0000256" key="3">
    <source>
        <dbReference type="ARBA" id="ARBA00023179"/>
    </source>
</evidence>
<sequence length="131" mass="14821">MFDKNGDGVITTDELGSVMISLGQRPSVFELKNFIKAVDTDKSGTVDFEEFVDIFARKVTMDPEAELREVFKAFDRNHDGFITPDELYNVLMNLGEKSSLNEAKEMIREADKNGDGKVDYTEFKGIYTFKG</sequence>
<organism evidence="5 6">
    <name type="scientific">Elysia marginata</name>
    <dbReference type="NCBI Taxonomy" id="1093978"/>
    <lineage>
        <taxon>Eukaryota</taxon>
        <taxon>Metazoa</taxon>
        <taxon>Spiralia</taxon>
        <taxon>Lophotrochozoa</taxon>
        <taxon>Mollusca</taxon>
        <taxon>Gastropoda</taxon>
        <taxon>Heterobranchia</taxon>
        <taxon>Euthyneura</taxon>
        <taxon>Panpulmonata</taxon>
        <taxon>Sacoglossa</taxon>
        <taxon>Placobranchoidea</taxon>
        <taxon>Plakobranchidae</taxon>
        <taxon>Elysia</taxon>
    </lineage>
</organism>
<dbReference type="InterPro" id="IPR018247">
    <property type="entry name" value="EF_Hand_1_Ca_BS"/>
</dbReference>
<accession>A0AAV4EE67</accession>
<keyword evidence="3" id="KW-0514">Muscle protein</keyword>
<keyword evidence="2" id="KW-0106">Calcium</keyword>
<feature type="domain" description="EF-hand" evidence="4">
    <location>
        <begin position="1"/>
        <end position="25"/>
    </location>
</feature>
<dbReference type="GO" id="GO:0016460">
    <property type="term" value="C:myosin II complex"/>
    <property type="evidence" value="ECO:0007669"/>
    <property type="project" value="TreeGrafter"/>
</dbReference>
<dbReference type="PANTHER" id="PTHR23048">
    <property type="entry name" value="MYOSIN LIGHT CHAIN 1, 3"/>
    <property type="match status" value="1"/>
</dbReference>